<keyword evidence="3" id="KW-1185">Reference proteome</keyword>
<accession>A0A4Y3KD89</accession>
<reference evidence="2 3" key="1">
    <citation type="submission" date="2019-06" db="EMBL/GenBank/DDBJ databases">
        <title>Whole genome shotgun sequence of Cellulomonas uda NBRC 3747.</title>
        <authorList>
            <person name="Hosoyama A."/>
            <person name="Uohara A."/>
            <person name="Ohji S."/>
            <person name="Ichikawa N."/>
        </authorList>
    </citation>
    <scope>NUCLEOTIDE SEQUENCE [LARGE SCALE GENOMIC DNA]</scope>
    <source>
        <strain evidence="2 3">NBRC 3747</strain>
    </source>
</reference>
<comment type="caution">
    <text evidence="2">The sequence shown here is derived from an EMBL/GenBank/DDBJ whole genome shotgun (WGS) entry which is preliminary data.</text>
</comment>
<feature type="region of interest" description="Disordered" evidence="1">
    <location>
        <begin position="1"/>
        <end position="36"/>
    </location>
</feature>
<gene>
    <name evidence="2" type="ORF">CUD01_23660</name>
</gene>
<protein>
    <submittedName>
        <fullName evidence="2">Uncharacterized protein</fullName>
    </submittedName>
</protein>
<evidence type="ECO:0000313" key="2">
    <source>
        <dbReference type="EMBL" id="GEA81922.1"/>
    </source>
</evidence>
<organism evidence="2 3">
    <name type="scientific">Cellulomonas uda</name>
    <dbReference type="NCBI Taxonomy" id="1714"/>
    <lineage>
        <taxon>Bacteria</taxon>
        <taxon>Bacillati</taxon>
        <taxon>Actinomycetota</taxon>
        <taxon>Actinomycetes</taxon>
        <taxon>Micrococcales</taxon>
        <taxon>Cellulomonadaceae</taxon>
        <taxon>Cellulomonas</taxon>
    </lineage>
</organism>
<evidence type="ECO:0000256" key="1">
    <source>
        <dbReference type="SAM" id="MobiDB-lite"/>
    </source>
</evidence>
<dbReference type="Proteomes" id="UP000315842">
    <property type="component" value="Unassembled WGS sequence"/>
</dbReference>
<dbReference type="AlphaFoldDB" id="A0A4Y3KD89"/>
<evidence type="ECO:0000313" key="3">
    <source>
        <dbReference type="Proteomes" id="UP000315842"/>
    </source>
</evidence>
<proteinExistence type="predicted"/>
<sequence length="227" mass="23790">MGPTPSGARDATASAPTGGPARIVAEPGEVVRGQDPDGLVTVGRDLAGAVVEIRLTDGWRTRATAATLGAHVLRAHEASALEYLRRRLAASRGEGPSVPVPREDAPPVEPAEFSSEELLEALAAQEAEQPGLRAARAQRPAERTVRDVEGWVTATAVGESLRSLELDAARLRVVPDASVEQALLRVLAQVTASAAEVQRAFERDFPATARLAAMSAAIRQARSGGRS</sequence>
<name>A0A4Y3KD89_CELUD</name>
<dbReference type="RefSeq" id="WP_141321350.1">
    <property type="nucleotide sequence ID" value="NZ_BJLP01000041.1"/>
</dbReference>
<dbReference type="EMBL" id="BJLP01000041">
    <property type="protein sequence ID" value="GEA81922.1"/>
    <property type="molecule type" value="Genomic_DNA"/>
</dbReference>